<evidence type="ECO:0008006" key="2">
    <source>
        <dbReference type="Google" id="ProtNLM"/>
    </source>
</evidence>
<sequence>MDIDFSNNSYSIIRNGISKELNKFLQIQTELFVNMYCILSQKIPTDFNDDSVQKSFSDYAPPISEPLLLLLQKKVEEIVGKKLEPTYSYLRVYYNGAILKKHTDRESCEYSVTLCVKNNILPWDIWFDTKNGNKNISLNECDFIIYKGMELPHWREKYEDKEQIQIFLHYVEANGPYKQFKLDNRLALMLQK</sequence>
<name>A0A6C0ARA2_9ZZZZ</name>
<dbReference type="EMBL" id="MN740767">
    <property type="protein sequence ID" value="QHS82419.1"/>
    <property type="molecule type" value="Genomic_DNA"/>
</dbReference>
<protein>
    <recommendedName>
        <fullName evidence="2">Prolyl 4-hydroxylase alpha subunit Fe(2+) 2OG dioxygenase domain-containing protein</fullName>
    </recommendedName>
</protein>
<evidence type="ECO:0000313" key="1">
    <source>
        <dbReference type="EMBL" id="QHS82419.1"/>
    </source>
</evidence>
<reference evidence="1" key="1">
    <citation type="journal article" date="2020" name="Nature">
        <title>Giant virus diversity and host interactions through global metagenomics.</title>
        <authorList>
            <person name="Schulz F."/>
            <person name="Roux S."/>
            <person name="Paez-Espino D."/>
            <person name="Jungbluth S."/>
            <person name="Walsh D.A."/>
            <person name="Denef V.J."/>
            <person name="McMahon K.D."/>
            <person name="Konstantinidis K.T."/>
            <person name="Eloe-Fadrosh E.A."/>
            <person name="Kyrpides N.C."/>
            <person name="Woyke T."/>
        </authorList>
    </citation>
    <scope>NUCLEOTIDE SEQUENCE</scope>
    <source>
        <strain evidence="1">GVMAG-S-1101165-79</strain>
    </source>
</reference>
<dbReference type="AlphaFoldDB" id="A0A6C0ARA2"/>
<accession>A0A6C0ARA2</accession>
<proteinExistence type="predicted"/>
<organism evidence="1">
    <name type="scientific">viral metagenome</name>
    <dbReference type="NCBI Taxonomy" id="1070528"/>
    <lineage>
        <taxon>unclassified sequences</taxon>
        <taxon>metagenomes</taxon>
        <taxon>organismal metagenomes</taxon>
    </lineage>
</organism>